<name>A0ABX2PTN3_9RHOB</name>
<dbReference type="Proteomes" id="UP000630805">
    <property type="component" value="Unassembled WGS sequence"/>
</dbReference>
<evidence type="ECO:0000313" key="2">
    <source>
        <dbReference type="Proteomes" id="UP000630805"/>
    </source>
</evidence>
<sequence>MTDPDHKATPHFTNGGNPPPYKAFYGSFGLIPAPKAHKRPKSGAALCDSGVLVCIMA</sequence>
<evidence type="ECO:0000313" key="1">
    <source>
        <dbReference type="EMBL" id="NVO57535.1"/>
    </source>
</evidence>
<reference evidence="1 2" key="1">
    <citation type="submission" date="2020-06" db="EMBL/GenBank/DDBJ databases">
        <authorList>
            <person name="Cao W.R."/>
        </authorList>
    </citation>
    <scope>NUCLEOTIDE SEQUENCE [LARGE SCALE GENOMIC DNA]</scope>
    <source>
        <strain evidence="1 2">B1Z28</strain>
    </source>
</reference>
<accession>A0ABX2PTN3</accession>
<organism evidence="1 2">
    <name type="scientific">Ruegeria haliotis</name>
    <dbReference type="NCBI Taxonomy" id="2747601"/>
    <lineage>
        <taxon>Bacteria</taxon>
        <taxon>Pseudomonadati</taxon>
        <taxon>Pseudomonadota</taxon>
        <taxon>Alphaproteobacteria</taxon>
        <taxon>Rhodobacterales</taxon>
        <taxon>Roseobacteraceae</taxon>
        <taxon>Ruegeria</taxon>
    </lineage>
</organism>
<comment type="caution">
    <text evidence="1">The sequence shown here is derived from an EMBL/GenBank/DDBJ whole genome shotgun (WGS) entry which is preliminary data.</text>
</comment>
<keyword evidence="2" id="KW-1185">Reference proteome</keyword>
<dbReference type="EMBL" id="JABXWT010000012">
    <property type="protein sequence ID" value="NVO57535.1"/>
    <property type="molecule type" value="Genomic_DNA"/>
</dbReference>
<proteinExistence type="predicted"/>
<protein>
    <submittedName>
        <fullName evidence="1">Uncharacterized protein</fullName>
    </submittedName>
</protein>
<gene>
    <name evidence="1" type="ORF">HW561_17190</name>
</gene>
<dbReference type="RefSeq" id="WP_176866602.1">
    <property type="nucleotide sequence ID" value="NZ_JABXWT010000012.1"/>
</dbReference>